<dbReference type="VEuPathDB" id="VectorBase:FBgn0035358"/>
<dbReference type="ExpressionAtlas" id="Q29QL7">
    <property type="expression patterns" value="baseline and differential"/>
</dbReference>
<dbReference type="HOGENOM" id="CLU_1290185_0_0_1"/>
<evidence type="ECO:0000256" key="1">
    <source>
        <dbReference type="SAM" id="MobiDB-lite"/>
    </source>
</evidence>
<keyword evidence="2" id="KW-1133">Transmembrane helix</keyword>
<keyword evidence="2" id="KW-0812">Transmembrane</keyword>
<evidence type="ECO:0000313" key="3">
    <source>
        <dbReference type="EMBL" id="ABC86435.1"/>
    </source>
</evidence>
<dbReference type="EMBL" id="BT024373">
    <property type="protein sequence ID" value="ABC86435.1"/>
    <property type="molecule type" value="mRNA"/>
</dbReference>
<accession>Q29QL7</accession>
<sequence>SHRSHYPSRATAAGRIPLAPKSLNLKMQVHQAVFGAAVLGMLLAIGCSLPVLDASSGIDNATIEELRASVNDTPKNLYVVKAVVYEIGILTEVGENDTSFESQERVDLTFYDTHSNKSHIDLGNIPLPIQTNVTGQVLTGIAPVNLGAFSSPQELLETLPLTGSIVNITHSDTAFYQLSRSNTSAADKPQILDQDALAKLTHAAQLFPPSSQIGQSVPVNPAADNEVPQTEPED</sequence>
<dbReference type="Bgee" id="FBgn0035358">
    <property type="expression patterns" value="Expressed in adult hindgut (Drosophila) and 21 other cell types or tissues"/>
</dbReference>
<dbReference type="AlphaFoldDB" id="Q29QL7"/>
<name>Q29QL7_DROME</name>
<feature type="region of interest" description="Disordered" evidence="1">
    <location>
        <begin position="210"/>
        <end position="234"/>
    </location>
</feature>
<evidence type="ECO:0000256" key="2">
    <source>
        <dbReference type="SAM" id="Phobius"/>
    </source>
</evidence>
<reference evidence="3" key="1">
    <citation type="submission" date="2006-01" db="EMBL/GenBank/DDBJ databases">
        <authorList>
            <person name="Stapleton M."/>
            <person name="Carlson J."/>
            <person name="Chavez C."/>
            <person name="Frise E."/>
            <person name="George R."/>
            <person name="Pacleb J."/>
            <person name="Park S."/>
            <person name="Wan K."/>
            <person name="Yu C."/>
            <person name="Celniker S."/>
        </authorList>
    </citation>
    <scope>NUCLEOTIDE SEQUENCE</scope>
</reference>
<feature type="non-terminal residue" evidence="3">
    <location>
        <position position="1"/>
    </location>
</feature>
<keyword evidence="2" id="KW-0472">Membrane</keyword>
<protein>
    <submittedName>
        <fullName evidence="3">IP06821p</fullName>
    </submittedName>
</protein>
<feature type="transmembrane region" description="Helical" evidence="2">
    <location>
        <begin position="32"/>
        <end position="52"/>
    </location>
</feature>
<organism evidence="3">
    <name type="scientific">Drosophila melanogaster</name>
    <name type="common">Fruit fly</name>
    <dbReference type="NCBI Taxonomy" id="7227"/>
    <lineage>
        <taxon>Eukaryota</taxon>
        <taxon>Metazoa</taxon>
        <taxon>Ecdysozoa</taxon>
        <taxon>Arthropoda</taxon>
        <taxon>Hexapoda</taxon>
        <taxon>Insecta</taxon>
        <taxon>Pterygota</taxon>
        <taxon>Neoptera</taxon>
        <taxon>Endopterygota</taxon>
        <taxon>Diptera</taxon>
        <taxon>Brachycera</taxon>
        <taxon>Muscomorpha</taxon>
        <taxon>Ephydroidea</taxon>
        <taxon>Drosophilidae</taxon>
        <taxon>Drosophila</taxon>
        <taxon>Sophophora</taxon>
    </lineage>
</organism>
<proteinExistence type="evidence at transcript level"/>
<dbReference type="OrthoDB" id="8119829at2759"/>